<dbReference type="PANTHER" id="PTHR24213:SF18">
    <property type="entry name" value="ACTIN-BINDING LIM PROTEIN 1"/>
    <property type="match status" value="1"/>
</dbReference>
<evidence type="ECO:0000256" key="1">
    <source>
        <dbReference type="SAM" id="MobiDB-lite"/>
    </source>
</evidence>
<evidence type="ECO:0000313" key="3">
    <source>
        <dbReference type="EMBL" id="KAG9338333.1"/>
    </source>
</evidence>
<feature type="domain" description="Putative adherens-junction anchoring" evidence="2">
    <location>
        <begin position="372"/>
        <end position="495"/>
    </location>
</feature>
<reference evidence="3" key="1">
    <citation type="thesis" date="2021" institute="BYU ScholarsArchive" country="Provo, UT, USA">
        <title>Applications of and Algorithms for Genome Assembly and Genomic Analyses with an Emphasis on Marine Teleosts.</title>
        <authorList>
            <person name="Pickett B.D."/>
        </authorList>
    </citation>
    <scope>NUCLEOTIDE SEQUENCE</scope>
    <source>
        <strain evidence="3">HI-2016</strain>
    </source>
</reference>
<evidence type="ECO:0000313" key="4">
    <source>
        <dbReference type="Proteomes" id="UP000824540"/>
    </source>
</evidence>
<proteinExistence type="predicted"/>
<dbReference type="InterPro" id="IPR032402">
    <property type="entry name" value="AbLIM_anchor"/>
</dbReference>
<dbReference type="PANTHER" id="PTHR24213">
    <property type="entry name" value="ACTIN-BINDING LIM PROTEIN"/>
    <property type="match status" value="1"/>
</dbReference>
<dbReference type="Proteomes" id="UP000824540">
    <property type="component" value="Unassembled WGS sequence"/>
</dbReference>
<evidence type="ECO:0000259" key="2">
    <source>
        <dbReference type="Pfam" id="PF16182"/>
    </source>
</evidence>
<sequence length="511" mass="56772">MRMGEGRSCPTSTKQKGRYCIRYGLRDDIIIPCDRSRTCRTHWGQCDDIIIPTHWGQCDDIIIPCGLSRTCKTHWGLRDDIIIPTHWGQCDDIIIPCGFSRSCRTHWGRRKHDPQLGSWSTPIAAVMGRSGSVTAMDDVGQLTLFSITLSFRLVAFLGCYLTQNPEASPVIARSPRPVDFPGGSRGIRPARPSGVRVDPLILNTGQTTRDWRSRCHDMGSFTKGRSSRVLNLSAVFLKELQHSQGSLITKSFFFCPQPTRSSSESISSRPGSSIPGSPGHTIYVSLCVCSCPSNCPSDCLSSSFPCPNRNRTFLFPQTYSLQFLPFTSGPTQTAPSPPVSPLDISIPLPHQYNPAPVAHSPRQWLLLLGSNPSKKSAKVDNEILDYRDLAAIPRVKAIYDIERPDLITYEPFYSTSLEEKQERQSVGEDVVVTYTLCQQPLTSRRERSPLLDQCVSGPRPWTPEKGPPRSFRLPLTADPQSALPVLMTSQTSAHPVLMISQTFLHSCERTA</sequence>
<dbReference type="InterPro" id="IPR051618">
    <property type="entry name" value="Actin-binding_LIM"/>
</dbReference>
<dbReference type="EMBL" id="JAFBMS010000068">
    <property type="protein sequence ID" value="KAG9338333.1"/>
    <property type="molecule type" value="Genomic_DNA"/>
</dbReference>
<protein>
    <recommendedName>
        <fullName evidence="2">Putative adherens-junction anchoring domain-containing protein</fullName>
    </recommendedName>
</protein>
<dbReference type="GO" id="GO:0051015">
    <property type="term" value="F:actin filament binding"/>
    <property type="evidence" value="ECO:0007669"/>
    <property type="project" value="TreeGrafter"/>
</dbReference>
<dbReference type="GO" id="GO:0060271">
    <property type="term" value="P:cilium assembly"/>
    <property type="evidence" value="ECO:0007669"/>
    <property type="project" value="TreeGrafter"/>
</dbReference>
<comment type="caution">
    <text evidence="3">The sequence shown here is derived from an EMBL/GenBank/DDBJ whole genome shotgun (WGS) entry which is preliminary data.</text>
</comment>
<dbReference type="OrthoDB" id="1746725at2759"/>
<keyword evidence="4" id="KW-1185">Reference proteome</keyword>
<dbReference type="Pfam" id="PF16182">
    <property type="entry name" value="AbLIM_anchor"/>
    <property type="match status" value="1"/>
</dbReference>
<dbReference type="GO" id="GO:0001725">
    <property type="term" value="C:stress fiber"/>
    <property type="evidence" value="ECO:0007669"/>
    <property type="project" value="TreeGrafter"/>
</dbReference>
<name>A0A8T2NCZ8_9TELE</name>
<dbReference type="AlphaFoldDB" id="A0A8T2NCZ8"/>
<dbReference type="GO" id="GO:0030032">
    <property type="term" value="P:lamellipodium assembly"/>
    <property type="evidence" value="ECO:0007669"/>
    <property type="project" value="TreeGrafter"/>
</dbReference>
<gene>
    <name evidence="3" type="ORF">JZ751_025890</name>
</gene>
<organism evidence="3 4">
    <name type="scientific">Albula glossodonta</name>
    <name type="common">roundjaw bonefish</name>
    <dbReference type="NCBI Taxonomy" id="121402"/>
    <lineage>
        <taxon>Eukaryota</taxon>
        <taxon>Metazoa</taxon>
        <taxon>Chordata</taxon>
        <taxon>Craniata</taxon>
        <taxon>Vertebrata</taxon>
        <taxon>Euteleostomi</taxon>
        <taxon>Actinopterygii</taxon>
        <taxon>Neopterygii</taxon>
        <taxon>Teleostei</taxon>
        <taxon>Albuliformes</taxon>
        <taxon>Albulidae</taxon>
        <taxon>Albula</taxon>
    </lineage>
</organism>
<accession>A0A8T2NCZ8</accession>
<feature type="region of interest" description="Disordered" evidence="1">
    <location>
        <begin position="452"/>
        <end position="474"/>
    </location>
</feature>